<protein>
    <submittedName>
        <fullName evidence="1">Uncharacterized protein</fullName>
    </submittedName>
</protein>
<gene>
    <name evidence="1" type="ORF">POF50_011355</name>
</gene>
<evidence type="ECO:0000313" key="1">
    <source>
        <dbReference type="EMBL" id="MDI5969926.1"/>
    </source>
</evidence>
<proteinExistence type="predicted"/>
<accession>A0AA90JXA6</accession>
<organism evidence="1">
    <name type="scientific">Streptantibioticus silvisoli</name>
    <dbReference type="NCBI Taxonomy" id="2705255"/>
    <lineage>
        <taxon>Bacteria</taxon>
        <taxon>Bacillati</taxon>
        <taxon>Actinomycetota</taxon>
        <taxon>Actinomycetes</taxon>
        <taxon>Kitasatosporales</taxon>
        <taxon>Streptomycetaceae</taxon>
        <taxon>Streptantibioticus</taxon>
    </lineage>
</organism>
<reference evidence="1" key="1">
    <citation type="submission" date="2023-05" db="EMBL/GenBank/DDBJ databases">
        <title>Streptantibioticus silvisoli sp. nov., acidotolerant actinomycetes 1 from pine litter.</title>
        <authorList>
            <person name="Swiecimska M."/>
            <person name="Golinska P."/>
            <person name="Sangal V."/>
            <person name="Wachnowicz B."/>
            <person name="Goodfellow M."/>
        </authorList>
    </citation>
    <scope>NUCLEOTIDE SEQUENCE</scope>
    <source>
        <strain evidence="1">SL13</strain>
    </source>
</reference>
<name>A0AA90JXA6_9ACTN</name>
<comment type="caution">
    <text evidence="1">The sequence shown here is derived from an EMBL/GenBank/DDBJ whole genome shotgun (WGS) entry which is preliminary data.</text>
</comment>
<dbReference type="EMBL" id="JABXJJ020000012">
    <property type="protein sequence ID" value="MDI5969926.1"/>
    <property type="molecule type" value="Genomic_DNA"/>
</dbReference>
<dbReference type="AlphaFoldDB" id="A0AA90JXA6"/>
<sequence length="152" mass="16682">MTLMPENFRQTLMDALAGRETVSIRRTLVEVLERDPSKGEIAAADRVARRIAKDGEAVLISLLPDQAGAEAYVPAARRGENRASSYLTVNETVIKDLPCRVRLAADNWDAVVDEGMRLTQQKIESDPQLSALLPGWKAEPRAEARTRLATAG</sequence>
<dbReference type="RefSeq" id="WP_271314702.1">
    <property type="nucleotide sequence ID" value="NZ_JABXJJ020000012.1"/>
</dbReference>